<dbReference type="Proteomes" id="UP000007954">
    <property type="component" value="Chromosome"/>
</dbReference>
<gene>
    <name evidence="1" type="ordered locus">Hqrw_2252</name>
</gene>
<evidence type="ECO:0000313" key="1">
    <source>
        <dbReference type="EMBL" id="CCC40137.1"/>
    </source>
</evidence>
<reference evidence="1 2" key="1">
    <citation type="journal article" date="2011" name="PLoS ONE">
        <title>Haloquadratum walsbyi: limited diversity in a global pond.</title>
        <authorList>
            <person name="Dyall-Smith M."/>
            <person name="Pfeiffer F."/>
            <person name="Klee K."/>
            <person name="Palm P."/>
            <person name="Gross K."/>
            <person name="Schuster S.C."/>
            <person name="Rampp M."/>
            <person name="Oesterhelt D."/>
        </authorList>
    </citation>
    <scope>NUCLEOTIDE SEQUENCE [LARGE SCALE GENOMIC DNA]</scope>
    <source>
        <strain evidence="2">DSM 16854 / JCM 12705 / C23</strain>
    </source>
</reference>
<dbReference type="HOGENOM" id="CLU_1870701_0_0_2"/>
<dbReference type="RefSeq" id="WP_014555844.1">
    <property type="nucleotide sequence ID" value="NC_017459.1"/>
</dbReference>
<dbReference type="GeneID" id="12446981"/>
<dbReference type="KEGG" id="hwc:Hqrw_2252"/>
<proteinExistence type="predicted"/>
<dbReference type="OrthoDB" id="192297at2157"/>
<organism evidence="1 2">
    <name type="scientific">Haloquadratum walsbyi (strain DSM 16854 / JCM 12705 / C23)</name>
    <dbReference type="NCBI Taxonomy" id="768065"/>
    <lineage>
        <taxon>Archaea</taxon>
        <taxon>Methanobacteriati</taxon>
        <taxon>Methanobacteriota</taxon>
        <taxon>Stenosarchaea group</taxon>
        <taxon>Halobacteria</taxon>
        <taxon>Halobacteriales</taxon>
        <taxon>Haloferacaceae</taxon>
        <taxon>Haloquadratum</taxon>
    </lineage>
</organism>
<dbReference type="EMBL" id="FR746099">
    <property type="protein sequence ID" value="CCC40137.1"/>
    <property type="molecule type" value="Genomic_DNA"/>
</dbReference>
<evidence type="ECO:0000313" key="2">
    <source>
        <dbReference type="Proteomes" id="UP000007954"/>
    </source>
</evidence>
<protein>
    <submittedName>
        <fullName evidence="1">Uncharacterized protein</fullName>
    </submittedName>
</protein>
<sequence>MVDDSGAPRDIYIPKNKRQMFSELTESEDSPFHGENLNDLFVFAACYGYNKGLRTELEDSRHALFQRRSLSESQVWILKSIAVKEVEDSEMLKDGAGIYEVAREFANGGVNQLYSQYTGPGNLFSSISKDIINKSSTTGRDE</sequence>
<accession>G0LHA3</accession>
<name>G0LHA3_HALWC</name>
<dbReference type="AlphaFoldDB" id="G0LHA3"/>